<feature type="region of interest" description="Disordered" evidence="1">
    <location>
        <begin position="97"/>
        <end position="120"/>
    </location>
</feature>
<dbReference type="EMBL" id="CP041730">
    <property type="protein sequence ID" value="QDQ28286.1"/>
    <property type="molecule type" value="Genomic_DNA"/>
</dbReference>
<dbReference type="AlphaFoldDB" id="A0A516SJG8"/>
<accession>A0A516SJG8</accession>
<name>A0A516SJG8_9NEIS</name>
<evidence type="ECO:0000256" key="1">
    <source>
        <dbReference type="SAM" id="MobiDB-lite"/>
    </source>
</evidence>
<evidence type="ECO:0000313" key="3">
    <source>
        <dbReference type="Proteomes" id="UP000317550"/>
    </source>
</evidence>
<gene>
    <name evidence="2" type="ORF">FNU76_19095</name>
</gene>
<proteinExistence type="predicted"/>
<reference evidence="3" key="1">
    <citation type="submission" date="2019-07" db="EMBL/GenBank/DDBJ databases">
        <title>Chitinimonas sp. nov., isolated from Ny-Alesund, arctica soil.</title>
        <authorList>
            <person name="Xu Q."/>
            <person name="Peng F."/>
        </authorList>
    </citation>
    <scope>NUCLEOTIDE SEQUENCE [LARGE SCALE GENOMIC DNA]</scope>
    <source>
        <strain evidence="3">R3-44</strain>
    </source>
</reference>
<dbReference type="RefSeq" id="WP_144279669.1">
    <property type="nucleotide sequence ID" value="NZ_CP041730.1"/>
</dbReference>
<evidence type="ECO:0000313" key="2">
    <source>
        <dbReference type="EMBL" id="QDQ28286.1"/>
    </source>
</evidence>
<protein>
    <submittedName>
        <fullName evidence="2">Uncharacterized protein</fullName>
    </submittedName>
</protein>
<dbReference type="KEGG" id="cari:FNU76_19095"/>
<sequence length="120" mass="13130">MFIGIDSLNMIFMRACLYQRVCDQSNGAFGLLRSVWGAKLLFKQPTLSEEQGGDTVLVDVRTSVARPAPVNKLSEAERVQLLAVANSPEFASLPPSQIVSTLTEHDGDARTRDDAGTRTY</sequence>
<keyword evidence="3" id="KW-1185">Reference proteome</keyword>
<feature type="compositionally biased region" description="Basic and acidic residues" evidence="1">
    <location>
        <begin position="103"/>
        <end position="120"/>
    </location>
</feature>
<organism evidence="2 3">
    <name type="scientific">Chitinimonas arctica</name>
    <dbReference type="NCBI Taxonomy" id="2594795"/>
    <lineage>
        <taxon>Bacteria</taxon>
        <taxon>Pseudomonadati</taxon>
        <taxon>Pseudomonadota</taxon>
        <taxon>Betaproteobacteria</taxon>
        <taxon>Neisseriales</taxon>
        <taxon>Chitinibacteraceae</taxon>
        <taxon>Chitinimonas</taxon>
    </lineage>
</organism>
<dbReference type="Proteomes" id="UP000317550">
    <property type="component" value="Chromosome"/>
</dbReference>
<dbReference type="OrthoDB" id="52928at2"/>